<proteinExistence type="predicted"/>
<dbReference type="EMBL" id="CAEKDK010000003">
    <property type="protein sequence ID" value="CAB4272436.1"/>
    <property type="molecule type" value="Genomic_DNA"/>
</dbReference>
<gene>
    <name evidence="1" type="ORF">CURHAP_LOCUS19025</name>
</gene>
<dbReference type="AlphaFoldDB" id="A0A6J5U7Q4"/>
<protein>
    <submittedName>
        <fullName evidence="1">Uncharacterized protein</fullName>
    </submittedName>
</protein>
<dbReference type="Proteomes" id="UP000507222">
    <property type="component" value="Unassembled WGS sequence"/>
</dbReference>
<name>A0A6J5U7Q4_PRUAR</name>
<reference evidence="1 2" key="1">
    <citation type="submission" date="2020-05" db="EMBL/GenBank/DDBJ databases">
        <authorList>
            <person name="Campoy J."/>
            <person name="Schneeberger K."/>
            <person name="Spophaly S."/>
        </authorList>
    </citation>
    <scope>NUCLEOTIDE SEQUENCE [LARGE SCALE GENOMIC DNA]</scope>
    <source>
        <strain evidence="1">PruArmRojPasFocal</strain>
    </source>
</reference>
<sequence length="82" mass="9372">MCPNGIGNVGSWKIRADERERTDGRAVGYYGRAVARERHIGWYGRRKTRGLRYLAVPYVLRFAEAGKGEAVRFPMLPWVCSI</sequence>
<evidence type="ECO:0000313" key="2">
    <source>
        <dbReference type="Proteomes" id="UP000507222"/>
    </source>
</evidence>
<accession>A0A6J5U7Q4</accession>
<evidence type="ECO:0000313" key="1">
    <source>
        <dbReference type="EMBL" id="CAB4272436.1"/>
    </source>
</evidence>
<organism evidence="1 2">
    <name type="scientific">Prunus armeniaca</name>
    <name type="common">Apricot</name>
    <name type="synonym">Armeniaca vulgaris</name>
    <dbReference type="NCBI Taxonomy" id="36596"/>
    <lineage>
        <taxon>Eukaryota</taxon>
        <taxon>Viridiplantae</taxon>
        <taxon>Streptophyta</taxon>
        <taxon>Embryophyta</taxon>
        <taxon>Tracheophyta</taxon>
        <taxon>Spermatophyta</taxon>
        <taxon>Magnoliopsida</taxon>
        <taxon>eudicotyledons</taxon>
        <taxon>Gunneridae</taxon>
        <taxon>Pentapetalae</taxon>
        <taxon>rosids</taxon>
        <taxon>fabids</taxon>
        <taxon>Rosales</taxon>
        <taxon>Rosaceae</taxon>
        <taxon>Amygdaloideae</taxon>
        <taxon>Amygdaleae</taxon>
        <taxon>Prunus</taxon>
    </lineage>
</organism>